<keyword evidence="6" id="KW-1185">Reference proteome</keyword>
<comment type="similarity">
    <text evidence="1">Belongs to the peptidase A31 family.</text>
</comment>
<reference evidence="5 6" key="1">
    <citation type="submission" date="2019-03" db="EMBL/GenBank/DDBJ databases">
        <title>Genomic Encyclopedia of Type Strains, Phase IV (KMG-IV): sequencing the most valuable type-strain genomes for metagenomic binning, comparative biology and taxonomic classification.</title>
        <authorList>
            <person name="Goeker M."/>
        </authorList>
    </citation>
    <scope>NUCLEOTIDE SEQUENCE [LARGE SCALE GENOMIC DNA]</scope>
    <source>
        <strain evidence="5 6">DSM 24984</strain>
    </source>
</reference>
<dbReference type="GO" id="GO:0016485">
    <property type="term" value="P:protein processing"/>
    <property type="evidence" value="ECO:0007669"/>
    <property type="project" value="TreeGrafter"/>
</dbReference>
<evidence type="ECO:0000256" key="3">
    <source>
        <dbReference type="ARBA" id="ARBA00022750"/>
    </source>
</evidence>
<evidence type="ECO:0000256" key="2">
    <source>
        <dbReference type="ARBA" id="ARBA00022670"/>
    </source>
</evidence>
<dbReference type="Pfam" id="PF01750">
    <property type="entry name" value="HycI"/>
    <property type="match status" value="1"/>
</dbReference>
<organism evidence="5 6">
    <name type="scientific">Seleniivibrio woodruffii</name>
    <dbReference type="NCBI Taxonomy" id="1078050"/>
    <lineage>
        <taxon>Bacteria</taxon>
        <taxon>Pseudomonadati</taxon>
        <taxon>Deferribacterota</taxon>
        <taxon>Deferribacteres</taxon>
        <taxon>Deferribacterales</taxon>
        <taxon>Geovibrionaceae</taxon>
        <taxon>Seleniivibrio</taxon>
    </lineage>
</organism>
<dbReference type="PRINTS" id="PR00446">
    <property type="entry name" value="HYDRGNUPTAKE"/>
</dbReference>
<evidence type="ECO:0000256" key="1">
    <source>
        <dbReference type="ARBA" id="ARBA00006814"/>
    </source>
</evidence>
<proteinExistence type="inferred from homology"/>
<evidence type="ECO:0000313" key="6">
    <source>
        <dbReference type="Proteomes" id="UP000294614"/>
    </source>
</evidence>
<dbReference type="GO" id="GO:0008047">
    <property type="term" value="F:enzyme activator activity"/>
    <property type="evidence" value="ECO:0007669"/>
    <property type="project" value="InterPro"/>
</dbReference>
<keyword evidence="4" id="KW-0378">Hydrolase</keyword>
<dbReference type="EMBL" id="SMGG01000003">
    <property type="protein sequence ID" value="TCK62133.1"/>
    <property type="molecule type" value="Genomic_DNA"/>
</dbReference>
<name>A0A4R1KDQ7_9BACT</name>
<dbReference type="InterPro" id="IPR023430">
    <property type="entry name" value="Pept_HybD-like_dom_sf"/>
</dbReference>
<dbReference type="Proteomes" id="UP000294614">
    <property type="component" value="Unassembled WGS sequence"/>
</dbReference>
<protein>
    <submittedName>
        <fullName evidence="5">Hydrogenase maturation protease</fullName>
    </submittedName>
</protein>
<dbReference type="AlphaFoldDB" id="A0A4R1KDQ7"/>
<gene>
    <name evidence="5" type="ORF">C8D98_0647</name>
</gene>
<dbReference type="NCBIfam" id="TIGR00072">
    <property type="entry name" value="hydrog_prot"/>
    <property type="match status" value="1"/>
</dbReference>
<sequence length="153" mass="16738">MKLLVLGIGNLVMNDDGAGVLAVQELMKEFQETETLRIMDGGTLGLDLLVYIEWADRLIIADAVDFGLEAGTIVCVDGDDIDTVFENKLSAHQMGMKDMLATAALMGVRPKEVRLYGIQTKSIEMDMTLSPEVSAALPKLTEHLRKEISAQIK</sequence>
<dbReference type="SUPFAM" id="SSF53163">
    <property type="entry name" value="HybD-like"/>
    <property type="match status" value="1"/>
</dbReference>
<keyword evidence="3" id="KW-0064">Aspartyl protease</keyword>
<keyword evidence="2 5" id="KW-0645">Protease</keyword>
<dbReference type="Gene3D" id="3.40.50.1450">
    <property type="entry name" value="HybD-like"/>
    <property type="match status" value="1"/>
</dbReference>
<dbReference type="OrthoDB" id="9792731at2"/>
<dbReference type="CDD" id="cd06062">
    <property type="entry name" value="H2MP_MemB-H2up"/>
    <property type="match status" value="1"/>
</dbReference>
<evidence type="ECO:0000313" key="5">
    <source>
        <dbReference type="EMBL" id="TCK62133.1"/>
    </source>
</evidence>
<dbReference type="PANTHER" id="PTHR30302:SF1">
    <property type="entry name" value="HYDROGENASE 2 MATURATION PROTEASE"/>
    <property type="match status" value="1"/>
</dbReference>
<dbReference type="PANTHER" id="PTHR30302">
    <property type="entry name" value="HYDROGENASE 1 MATURATION PROTEASE"/>
    <property type="match status" value="1"/>
</dbReference>
<dbReference type="GO" id="GO:0004190">
    <property type="term" value="F:aspartic-type endopeptidase activity"/>
    <property type="evidence" value="ECO:0007669"/>
    <property type="project" value="UniProtKB-KW"/>
</dbReference>
<dbReference type="RefSeq" id="WP_132871961.1">
    <property type="nucleotide sequence ID" value="NZ_JAJUHT010000018.1"/>
</dbReference>
<accession>A0A4R1KDQ7</accession>
<evidence type="ECO:0000256" key="4">
    <source>
        <dbReference type="ARBA" id="ARBA00022801"/>
    </source>
</evidence>
<comment type="caution">
    <text evidence="5">The sequence shown here is derived from an EMBL/GenBank/DDBJ whole genome shotgun (WGS) entry which is preliminary data.</text>
</comment>
<dbReference type="InterPro" id="IPR000671">
    <property type="entry name" value="Peptidase_A31"/>
</dbReference>